<evidence type="ECO:0000313" key="3">
    <source>
        <dbReference type="EMBL" id="OZG51279.1"/>
    </source>
</evidence>
<dbReference type="RefSeq" id="WP_094661035.1">
    <property type="nucleotide sequence ID" value="NZ_JBKZBR010000007.1"/>
</dbReference>
<keyword evidence="2" id="KW-1133">Transmembrane helix</keyword>
<gene>
    <name evidence="3" type="ORF">PSRA_1223</name>
</gene>
<sequence>MTYTGWKTLEIILLVAAAVLFIAAAIVWRVLRVRQAHQALNGQDREREIEILRSSRVGTWLDPVEDELRAETGVSSRPAERATREQSADEVKQPTKRTRTPKSAAGNRDRNPGAPTSLNSDAEIDDSSETELARTSLAKKRRKRAASNDDEVEDYTPTTLAGRDEEDDSTPTVLAGRGDEEDDDYLTELAGGDEDSAPTVLAKRGSKRSAAKKANDASDDDDAPTVLAGIRKHGVRQTVDADDDEDSAPTILWHSDAEDANVPQGAADNTDDSEDEAPTVLANGRKKKGGRR</sequence>
<keyword evidence="2" id="KW-0472">Membrane</keyword>
<keyword evidence="4" id="KW-1185">Reference proteome</keyword>
<protein>
    <submittedName>
        <fullName evidence="3">Uncharacterized protein</fullName>
    </submittedName>
</protein>
<dbReference type="EMBL" id="MWWR01000009">
    <property type="protein sequence ID" value="OZG51279.1"/>
    <property type="molecule type" value="Genomic_DNA"/>
</dbReference>
<keyword evidence="2" id="KW-0812">Transmembrane</keyword>
<reference evidence="3 4" key="1">
    <citation type="journal article" date="2017" name="BMC Genomics">
        <title>Comparative genomic and phylogenomic analyses of the Bifidobacteriaceae family.</title>
        <authorList>
            <person name="Lugli G.A."/>
            <person name="Milani C."/>
            <person name="Turroni F."/>
            <person name="Duranti S."/>
            <person name="Mancabelli L."/>
            <person name="Mangifesta M."/>
            <person name="Ferrario C."/>
            <person name="Modesto M."/>
            <person name="Mattarelli P."/>
            <person name="Jiri K."/>
            <person name="van Sinderen D."/>
            <person name="Ventura M."/>
        </authorList>
    </citation>
    <scope>NUCLEOTIDE SEQUENCE [LARGE SCALE GENOMIC DNA]</scope>
    <source>
        <strain evidence="3 4">DSM 24742</strain>
    </source>
</reference>
<feature type="transmembrane region" description="Helical" evidence="2">
    <location>
        <begin position="12"/>
        <end position="31"/>
    </location>
</feature>
<proteinExistence type="predicted"/>
<evidence type="ECO:0000256" key="2">
    <source>
        <dbReference type="SAM" id="Phobius"/>
    </source>
</evidence>
<dbReference type="Proteomes" id="UP000216725">
    <property type="component" value="Unassembled WGS sequence"/>
</dbReference>
<feature type="region of interest" description="Disordered" evidence="1">
    <location>
        <begin position="68"/>
        <end position="292"/>
    </location>
</feature>
<feature type="compositionally biased region" description="Acidic residues" evidence="1">
    <location>
        <begin position="179"/>
        <end position="196"/>
    </location>
</feature>
<organism evidence="3 4">
    <name type="scientific">Pseudoscardovia radai</name>
    <dbReference type="NCBI Taxonomy" id="987066"/>
    <lineage>
        <taxon>Bacteria</taxon>
        <taxon>Bacillati</taxon>
        <taxon>Actinomycetota</taxon>
        <taxon>Actinomycetes</taxon>
        <taxon>Bifidobacteriales</taxon>
        <taxon>Bifidobacteriaceae</taxon>
        <taxon>Pseudoscardovia</taxon>
    </lineage>
</organism>
<comment type="caution">
    <text evidence="3">The sequence shown here is derived from an EMBL/GenBank/DDBJ whole genome shotgun (WGS) entry which is preliminary data.</text>
</comment>
<name>A0A261EWN6_9BIFI</name>
<accession>A0A261EWN6</accession>
<dbReference type="AlphaFoldDB" id="A0A261EWN6"/>
<feature type="compositionally biased region" description="Basic and acidic residues" evidence="1">
    <location>
        <begin position="78"/>
        <end position="93"/>
    </location>
</feature>
<evidence type="ECO:0000313" key="4">
    <source>
        <dbReference type="Proteomes" id="UP000216725"/>
    </source>
</evidence>
<evidence type="ECO:0000256" key="1">
    <source>
        <dbReference type="SAM" id="MobiDB-lite"/>
    </source>
</evidence>